<proteinExistence type="predicted"/>
<dbReference type="InterPro" id="IPR006439">
    <property type="entry name" value="HAD-SF_hydro_IA"/>
</dbReference>
<dbReference type="PANTHER" id="PTHR47478:SF1">
    <property type="entry name" value="PYRIMIDINE 5'-NUCLEOTIDASE YJJG"/>
    <property type="match status" value="1"/>
</dbReference>
<dbReference type="AlphaFoldDB" id="A0A0Q9Z6K5"/>
<accession>A0A0Q9Z6K5</accession>
<dbReference type="SFLD" id="SFLDG01129">
    <property type="entry name" value="C1.5:_HAD__Beta-PGM__Phosphata"/>
    <property type="match status" value="1"/>
</dbReference>
<dbReference type="Gene3D" id="3.40.50.1000">
    <property type="entry name" value="HAD superfamily/HAD-like"/>
    <property type="match status" value="1"/>
</dbReference>
<dbReference type="InterPro" id="IPR036412">
    <property type="entry name" value="HAD-like_sf"/>
</dbReference>
<comment type="caution">
    <text evidence="1">The sequence shown here is derived from an EMBL/GenBank/DDBJ whole genome shotgun (WGS) entry which is preliminary data.</text>
</comment>
<keyword evidence="2" id="KW-1185">Reference proteome</keyword>
<dbReference type="Pfam" id="PF00702">
    <property type="entry name" value="Hydrolase"/>
    <property type="match status" value="1"/>
</dbReference>
<dbReference type="STRING" id="270918.APR42_07385"/>
<name>A0A0Q9Z6K5_9FLAO</name>
<dbReference type="SFLD" id="SFLDS00003">
    <property type="entry name" value="Haloacid_Dehalogenase"/>
    <property type="match status" value="1"/>
</dbReference>
<dbReference type="Gene3D" id="1.10.150.240">
    <property type="entry name" value="Putative phosphatase, domain 2"/>
    <property type="match status" value="1"/>
</dbReference>
<evidence type="ECO:0000313" key="1">
    <source>
        <dbReference type="EMBL" id="KRG28588.1"/>
    </source>
</evidence>
<protein>
    <submittedName>
        <fullName evidence="1">Haloacid dehalogenase</fullName>
    </submittedName>
</protein>
<dbReference type="InterPro" id="IPR023198">
    <property type="entry name" value="PGP-like_dom2"/>
</dbReference>
<organism evidence="1 2">
    <name type="scientific">Salegentibacter mishustinae</name>
    <dbReference type="NCBI Taxonomy" id="270918"/>
    <lineage>
        <taxon>Bacteria</taxon>
        <taxon>Pseudomonadati</taxon>
        <taxon>Bacteroidota</taxon>
        <taxon>Flavobacteriia</taxon>
        <taxon>Flavobacteriales</taxon>
        <taxon>Flavobacteriaceae</taxon>
        <taxon>Salegentibacter</taxon>
    </lineage>
</organism>
<dbReference type="InterPro" id="IPR011951">
    <property type="entry name" value="HAD-SF_hydro_IA_YjjG/PynA"/>
</dbReference>
<gene>
    <name evidence="1" type="ORF">APR42_07385</name>
</gene>
<sequence>MKLDNINHIFFDLDHTLWDFDKNSALAFERVFKYRDIPLEINNFLEVYMPVNFQYWERYRKDEVSKEALRYGRLKDSFDLLKFEADRDLIDNIAIDYIEYLPDHNYLLDGGKEVLDYLHENYVLHIITNGFEEVQHKKLINSGIHEYFTTVTTSEEAGVKKPNKQIFEIALKKSSATPQNSIMVGDNFEADCTGAQNCGIKPIFFDYYGNKENIDIIHIKTLNELKFYL</sequence>
<dbReference type="SUPFAM" id="SSF56784">
    <property type="entry name" value="HAD-like"/>
    <property type="match status" value="1"/>
</dbReference>
<dbReference type="EMBL" id="LKTP01000023">
    <property type="protein sequence ID" value="KRG28588.1"/>
    <property type="molecule type" value="Genomic_DNA"/>
</dbReference>
<dbReference type="GO" id="GO:0008253">
    <property type="term" value="F:5'-nucleotidase activity"/>
    <property type="evidence" value="ECO:0007669"/>
    <property type="project" value="InterPro"/>
</dbReference>
<dbReference type="NCBIfam" id="TIGR01549">
    <property type="entry name" value="HAD-SF-IA-v1"/>
    <property type="match status" value="1"/>
</dbReference>
<dbReference type="RefSeq" id="WP_057482250.1">
    <property type="nucleotide sequence ID" value="NZ_BMWR01000001.1"/>
</dbReference>
<dbReference type="Proteomes" id="UP000051643">
    <property type="component" value="Unassembled WGS sequence"/>
</dbReference>
<reference evidence="1" key="1">
    <citation type="submission" date="2015-10" db="EMBL/GenBank/DDBJ databases">
        <title>Draft genome sequence of Salegentibacter mishustinae KCTC 12263.</title>
        <authorList>
            <person name="Lin W."/>
            <person name="Zheng Q."/>
        </authorList>
    </citation>
    <scope>NUCLEOTIDE SEQUENCE [LARGE SCALE GENOMIC DNA]</scope>
    <source>
        <strain evidence="1">KCTC 12263</strain>
    </source>
</reference>
<dbReference type="InterPro" id="IPR023214">
    <property type="entry name" value="HAD_sf"/>
</dbReference>
<dbReference type="PANTHER" id="PTHR47478">
    <property type="match status" value="1"/>
</dbReference>
<dbReference type="OrthoDB" id="9802350at2"/>
<evidence type="ECO:0000313" key="2">
    <source>
        <dbReference type="Proteomes" id="UP000051643"/>
    </source>
</evidence>
<dbReference type="NCBIfam" id="TIGR02254">
    <property type="entry name" value="YjjG_YfnB"/>
    <property type="match status" value="1"/>
</dbReference>
<dbReference type="InterPro" id="IPR052550">
    <property type="entry name" value="Pyrimidine_5'-ntase_YjjG"/>
</dbReference>